<dbReference type="InterPro" id="IPR002401">
    <property type="entry name" value="Cyt_P450_E_grp-I"/>
</dbReference>
<organism evidence="9 10">
    <name type="scientific">Jatropha curcas</name>
    <name type="common">Barbados nut</name>
    <dbReference type="NCBI Taxonomy" id="180498"/>
    <lineage>
        <taxon>Eukaryota</taxon>
        <taxon>Viridiplantae</taxon>
        <taxon>Streptophyta</taxon>
        <taxon>Embryophyta</taxon>
        <taxon>Tracheophyta</taxon>
        <taxon>Spermatophyta</taxon>
        <taxon>Magnoliopsida</taxon>
        <taxon>eudicotyledons</taxon>
        <taxon>Gunneridae</taxon>
        <taxon>Pentapetalae</taxon>
        <taxon>rosids</taxon>
        <taxon>fabids</taxon>
        <taxon>Malpighiales</taxon>
        <taxon>Euphorbiaceae</taxon>
        <taxon>Crotonoideae</taxon>
        <taxon>Jatropheae</taxon>
        <taxon>Jatropha</taxon>
    </lineage>
</organism>
<evidence type="ECO:0000256" key="8">
    <source>
        <dbReference type="SAM" id="Phobius"/>
    </source>
</evidence>
<dbReference type="SUPFAM" id="SSF48264">
    <property type="entry name" value="Cytochrome P450"/>
    <property type="match status" value="1"/>
</dbReference>
<evidence type="ECO:0000256" key="7">
    <source>
        <dbReference type="RuleBase" id="RU000461"/>
    </source>
</evidence>
<evidence type="ECO:0000256" key="2">
    <source>
        <dbReference type="ARBA" id="ARBA00022617"/>
    </source>
</evidence>
<dbReference type="Pfam" id="PF00067">
    <property type="entry name" value="p450"/>
    <property type="match status" value="2"/>
</dbReference>
<dbReference type="PROSITE" id="PS00086">
    <property type="entry name" value="CYTOCHROME_P450"/>
    <property type="match status" value="1"/>
</dbReference>
<dbReference type="GO" id="GO:0020037">
    <property type="term" value="F:heme binding"/>
    <property type="evidence" value="ECO:0007669"/>
    <property type="project" value="InterPro"/>
</dbReference>
<keyword evidence="10" id="KW-1185">Reference proteome</keyword>
<name>A0A067KVR4_JATCU</name>
<proteinExistence type="inferred from homology"/>
<dbReference type="PRINTS" id="PR00463">
    <property type="entry name" value="EP450I"/>
</dbReference>
<keyword evidence="7" id="KW-0503">Monooxygenase</keyword>
<feature type="binding site" description="axial binding residue" evidence="6">
    <location>
        <position position="394"/>
    </location>
    <ligand>
        <name>heme</name>
        <dbReference type="ChEBI" id="CHEBI:30413"/>
    </ligand>
    <ligandPart>
        <name>Fe</name>
        <dbReference type="ChEBI" id="CHEBI:18248"/>
    </ligandPart>
</feature>
<dbReference type="AlphaFoldDB" id="A0A067KVR4"/>
<keyword evidence="3 6" id="KW-0479">Metal-binding</keyword>
<evidence type="ECO:0008006" key="11">
    <source>
        <dbReference type="Google" id="ProtNLM"/>
    </source>
</evidence>
<evidence type="ECO:0000313" key="9">
    <source>
        <dbReference type="EMBL" id="KDP39088.1"/>
    </source>
</evidence>
<evidence type="ECO:0000313" key="10">
    <source>
        <dbReference type="Proteomes" id="UP000027138"/>
    </source>
</evidence>
<dbReference type="PANTHER" id="PTHR47955:SF8">
    <property type="entry name" value="CYTOCHROME P450 71D11-LIKE"/>
    <property type="match status" value="1"/>
</dbReference>
<comment type="cofactor">
    <cofactor evidence="6">
        <name>heme</name>
        <dbReference type="ChEBI" id="CHEBI:30413"/>
    </cofactor>
</comment>
<protein>
    <recommendedName>
        <fullName evidence="11">Cytochrome P450</fullName>
    </recommendedName>
</protein>
<dbReference type="OrthoDB" id="1470350at2759"/>
<evidence type="ECO:0000256" key="4">
    <source>
        <dbReference type="ARBA" id="ARBA00023002"/>
    </source>
</evidence>
<evidence type="ECO:0000256" key="3">
    <source>
        <dbReference type="ARBA" id="ARBA00022723"/>
    </source>
</evidence>
<dbReference type="EMBL" id="KK914353">
    <property type="protein sequence ID" value="KDP39088.1"/>
    <property type="molecule type" value="Genomic_DNA"/>
</dbReference>
<evidence type="ECO:0000256" key="1">
    <source>
        <dbReference type="ARBA" id="ARBA00010617"/>
    </source>
</evidence>
<dbReference type="CDD" id="cd11072">
    <property type="entry name" value="CYP71-like"/>
    <property type="match status" value="1"/>
</dbReference>
<dbReference type="InterPro" id="IPR001128">
    <property type="entry name" value="Cyt_P450"/>
</dbReference>
<accession>A0A067KVR4</accession>
<keyword evidence="5 6" id="KW-0408">Iron</keyword>
<dbReference type="GO" id="GO:0016705">
    <property type="term" value="F:oxidoreductase activity, acting on paired donors, with incorporation or reduction of molecular oxygen"/>
    <property type="evidence" value="ECO:0007669"/>
    <property type="project" value="InterPro"/>
</dbReference>
<sequence>MEYLQQFSIFSALVTFLLFIFLLQRKPKTSSRKSAPGPWKLPIIGNMHQLLGSLPHHRLKDLSDKYGSVMNLQLGQVSNIVISSPEAAKQVMKTHDIIFVQRPFLLAANIIMYNSKDIVFAPYGDSWRQMRKICTLELLSTKRVRSFRAIREEETSNFIRSISSLSEVNISKILLSLSNAITLRSAFGKVSERQEAFLPLVQKIALMLEGFSIADIFPSVKFLHGITGMRSKLQKLHQEADIMLENIINEHRENKRLGRRNSEGKEDDLVDVLLNLQDHDNLELTTENMKAVMLDMFLGGTESSSTVIEWAMSEMVKDSRVMEKAQEERQWRSMGMKSQSTPRSLYINAWAIGRDSRHWTEAEKFCPERFQNNSIDIKGNDFQFIPFGAGRRMCPGIAYGMAVVELVLANLLFHFDWKLPNGLEPHLLDMSESFGVSARRKNELNLIPIPYNPSHSQEIS</sequence>
<feature type="transmembrane region" description="Helical" evidence="8">
    <location>
        <begin position="6"/>
        <end position="23"/>
    </location>
</feature>
<dbReference type="Gene3D" id="1.10.630.10">
    <property type="entry name" value="Cytochrome P450"/>
    <property type="match status" value="2"/>
</dbReference>
<evidence type="ECO:0000256" key="5">
    <source>
        <dbReference type="ARBA" id="ARBA00023004"/>
    </source>
</evidence>
<evidence type="ECO:0000256" key="6">
    <source>
        <dbReference type="PIRSR" id="PIRSR602401-1"/>
    </source>
</evidence>
<keyword evidence="4 7" id="KW-0560">Oxidoreductase</keyword>
<dbReference type="InterPro" id="IPR017972">
    <property type="entry name" value="Cyt_P450_CS"/>
</dbReference>
<dbReference type="GO" id="GO:0004497">
    <property type="term" value="F:monooxygenase activity"/>
    <property type="evidence" value="ECO:0007669"/>
    <property type="project" value="UniProtKB-KW"/>
</dbReference>
<dbReference type="PANTHER" id="PTHR47955">
    <property type="entry name" value="CYTOCHROME P450 FAMILY 71 PROTEIN"/>
    <property type="match status" value="1"/>
</dbReference>
<keyword evidence="8" id="KW-1133">Transmembrane helix</keyword>
<dbReference type="GO" id="GO:0005506">
    <property type="term" value="F:iron ion binding"/>
    <property type="evidence" value="ECO:0007669"/>
    <property type="project" value="InterPro"/>
</dbReference>
<dbReference type="Proteomes" id="UP000027138">
    <property type="component" value="Unassembled WGS sequence"/>
</dbReference>
<keyword evidence="2 6" id="KW-0349">Heme</keyword>
<dbReference type="InterPro" id="IPR036396">
    <property type="entry name" value="Cyt_P450_sf"/>
</dbReference>
<keyword evidence="8" id="KW-0812">Transmembrane</keyword>
<keyword evidence="8" id="KW-0472">Membrane</keyword>
<gene>
    <name evidence="9" type="ORF">JCGZ_00845</name>
</gene>
<comment type="similarity">
    <text evidence="1 7">Belongs to the cytochrome P450 family.</text>
</comment>
<reference evidence="9 10" key="1">
    <citation type="journal article" date="2014" name="PLoS ONE">
        <title>Global Analysis of Gene Expression Profiles in Physic Nut (Jatropha curcas L.) Seedlings Exposed to Salt Stress.</title>
        <authorList>
            <person name="Zhang L."/>
            <person name="Zhang C."/>
            <person name="Wu P."/>
            <person name="Chen Y."/>
            <person name="Li M."/>
            <person name="Jiang H."/>
            <person name="Wu G."/>
        </authorList>
    </citation>
    <scope>NUCLEOTIDE SEQUENCE [LARGE SCALE GENOMIC DNA]</scope>
    <source>
        <strain evidence="10">cv. GZQX0401</strain>
        <tissue evidence="9">Young leaves</tissue>
    </source>
</reference>